<dbReference type="RefSeq" id="WP_068351884.1">
    <property type="nucleotide sequence ID" value="NZ_CP016033.1"/>
</dbReference>
<dbReference type="AlphaFoldDB" id="A0A192D4K0"/>
<proteinExistence type="predicted"/>
<dbReference type="Pfam" id="PF02911">
    <property type="entry name" value="Formyl_trans_C"/>
    <property type="match status" value="1"/>
</dbReference>
<evidence type="ECO:0000259" key="1">
    <source>
        <dbReference type="Pfam" id="PF00551"/>
    </source>
</evidence>
<dbReference type="InterPro" id="IPR011034">
    <property type="entry name" value="Formyl_transferase-like_C_sf"/>
</dbReference>
<dbReference type="SUPFAM" id="SSF50486">
    <property type="entry name" value="FMT C-terminal domain-like"/>
    <property type="match status" value="1"/>
</dbReference>
<dbReference type="KEGG" id="pns:A9D12_11240"/>
<dbReference type="PANTHER" id="PTHR11138:SF5">
    <property type="entry name" value="METHIONYL-TRNA FORMYLTRANSFERASE, MITOCHONDRIAL"/>
    <property type="match status" value="1"/>
</dbReference>
<name>A0A192D4K0_9SPHN</name>
<gene>
    <name evidence="3" type="ORF">A9D12_11240</name>
</gene>
<dbReference type="InterPro" id="IPR002376">
    <property type="entry name" value="Formyl_transf_N"/>
</dbReference>
<dbReference type="Pfam" id="PF00551">
    <property type="entry name" value="Formyl_trans_N"/>
    <property type="match status" value="1"/>
</dbReference>
<dbReference type="GO" id="GO:0004479">
    <property type="term" value="F:methionyl-tRNA formyltransferase activity"/>
    <property type="evidence" value="ECO:0007669"/>
    <property type="project" value="TreeGrafter"/>
</dbReference>
<dbReference type="InterPro" id="IPR036477">
    <property type="entry name" value="Formyl_transf_N_sf"/>
</dbReference>
<dbReference type="Proteomes" id="UP000078263">
    <property type="component" value="Chromosome"/>
</dbReference>
<dbReference type="InterPro" id="IPR005793">
    <property type="entry name" value="Formyl_trans_C"/>
</dbReference>
<keyword evidence="4" id="KW-1185">Reference proteome</keyword>
<evidence type="ECO:0000313" key="4">
    <source>
        <dbReference type="Proteomes" id="UP000078263"/>
    </source>
</evidence>
<dbReference type="OrthoDB" id="5355061at2"/>
<protein>
    <recommendedName>
        <fullName evidence="5">Methionyl-tRNA formyltransferase</fullName>
    </recommendedName>
</protein>
<evidence type="ECO:0008006" key="5">
    <source>
        <dbReference type="Google" id="ProtNLM"/>
    </source>
</evidence>
<dbReference type="STRING" id="1112.A9D12_11240"/>
<dbReference type="CDD" id="cd08702">
    <property type="entry name" value="Arna_FMT_C"/>
    <property type="match status" value="1"/>
</dbReference>
<organism evidence="3 4">
    <name type="scientific">Erythrobacter neustonensis</name>
    <dbReference type="NCBI Taxonomy" id="1112"/>
    <lineage>
        <taxon>Bacteria</taxon>
        <taxon>Pseudomonadati</taxon>
        <taxon>Pseudomonadota</taxon>
        <taxon>Alphaproteobacteria</taxon>
        <taxon>Sphingomonadales</taxon>
        <taxon>Erythrobacteraceae</taxon>
        <taxon>Erythrobacter/Porphyrobacter group</taxon>
        <taxon>Erythrobacter</taxon>
    </lineage>
</organism>
<feature type="domain" description="Formyl transferase C-terminal" evidence="2">
    <location>
        <begin position="204"/>
        <end position="300"/>
    </location>
</feature>
<dbReference type="PANTHER" id="PTHR11138">
    <property type="entry name" value="METHIONYL-TRNA FORMYLTRANSFERASE"/>
    <property type="match status" value="1"/>
</dbReference>
<dbReference type="Gene3D" id="3.40.50.12230">
    <property type="match status" value="1"/>
</dbReference>
<reference evidence="3 4" key="1">
    <citation type="submission" date="2016-05" db="EMBL/GenBank/DDBJ databases">
        <title>Compelete Genome Sequence of Bacteriochlorophyll-Synthesizing Bacterium Porphyrobacter neustonensis DSM 9434.</title>
        <authorList>
            <person name="Shi X.-L."/>
            <person name="Wu Y.-H."/>
            <person name="Cheng H."/>
            <person name="Xu L."/>
            <person name="Zhang X.-Q."/>
            <person name="Wang C.-S."/>
            <person name="Xu X.-W."/>
        </authorList>
    </citation>
    <scope>NUCLEOTIDE SEQUENCE [LARGE SCALE GENOMIC DNA]</scope>
    <source>
        <strain evidence="3 4">DSM 9434</strain>
    </source>
</reference>
<dbReference type="GO" id="GO:0005829">
    <property type="term" value="C:cytosol"/>
    <property type="evidence" value="ECO:0007669"/>
    <property type="project" value="TreeGrafter"/>
</dbReference>
<accession>A0A192D4K0</accession>
<sequence length="306" mass="33847">MRAAVIGAVGSTAVLLDALRDAVGWEVPIIVTLPTDQYHRHSDVVELAPYAKTLGARLYRTAKTNDPATLAAIEAARPDYLFVVGWSQLCSDAFLALRPGKVIGYHPSALPRLRGRGVLGWTILLDERITAGSLFWMAGGVDDGDLLAQKFFHLAGDTTVAELYDRHMECLREMLAEVLPMLQIGTERRVKQDERFATWATRRTPADGLISWHRSARDIDRLVRAAGRPYPGAFCYARGRKLVVSASRIEPDEKRYHAIIGQIVERSDRGLCVQTADGMLLLTDWEIEGGDAPPLHTVLRSDPGHD</sequence>
<feature type="domain" description="Formyl transferase N-terminal" evidence="1">
    <location>
        <begin position="15"/>
        <end position="178"/>
    </location>
</feature>
<evidence type="ECO:0000259" key="2">
    <source>
        <dbReference type="Pfam" id="PF02911"/>
    </source>
</evidence>
<dbReference type="EMBL" id="CP016033">
    <property type="protein sequence ID" value="ANK13418.1"/>
    <property type="molecule type" value="Genomic_DNA"/>
</dbReference>
<evidence type="ECO:0000313" key="3">
    <source>
        <dbReference type="EMBL" id="ANK13418.1"/>
    </source>
</evidence>
<dbReference type="SUPFAM" id="SSF53328">
    <property type="entry name" value="Formyltransferase"/>
    <property type="match status" value="1"/>
</dbReference>